<evidence type="ECO:0000256" key="3">
    <source>
        <dbReference type="RuleBase" id="RU003682"/>
    </source>
</evidence>
<keyword evidence="3" id="KW-0560">Oxidoreductase</keyword>
<dbReference type="PANTHER" id="PTHR47990">
    <property type="entry name" value="2-OXOGLUTARATE (2OG) AND FE(II)-DEPENDENT OXYGENASE SUPERFAMILY PROTEIN-RELATED"/>
    <property type="match status" value="1"/>
</dbReference>
<evidence type="ECO:0000313" key="5">
    <source>
        <dbReference type="EMBL" id="GAA3055640.1"/>
    </source>
</evidence>
<dbReference type="InterPro" id="IPR005123">
    <property type="entry name" value="Oxoglu/Fe-dep_dioxygenase_dom"/>
</dbReference>
<evidence type="ECO:0000259" key="4">
    <source>
        <dbReference type="PROSITE" id="PS51471"/>
    </source>
</evidence>
<dbReference type="RefSeq" id="WP_234514922.1">
    <property type="nucleotide sequence ID" value="NZ_BAAAUF010000041.1"/>
</dbReference>
<dbReference type="Pfam" id="PF14226">
    <property type="entry name" value="DIOX_N"/>
    <property type="match status" value="1"/>
</dbReference>
<evidence type="ECO:0000313" key="6">
    <source>
        <dbReference type="Proteomes" id="UP001501532"/>
    </source>
</evidence>
<name>A0ABP6LUS5_9ACTN</name>
<protein>
    <submittedName>
        <fullName evidence="5">Isopenicillin N synthase family oxygenase</fullName>
    </submittedName>
</protein>
<accession>A0ABP6LUS5</accession>
<comment type="pathway">
    <text evidence="1">Antibiotic biosynthesis.</text>
</comment>
<keyword evidence="6" id="KW-1185">Reference proteome</keyword>
<reference evidence="6" key="1">
    <citation type="journal article" date="2019" name="Int. J. Syst. Evol. Microbiol.">
        <title>The Global Catalogue of Microorganisms (GCM) 10K type strain sequencing project: providing services to taxonomists for standard genome sequencing and annotation.</title>
        <authorList>
            <consortium name="The Broad Institute Genomics Platform"/>
            <consortium name="The Broad Institute Genome Sequencing Center for Infectious Disease"/>
            <person name="Wu L."/>
            <person name="Ma J."/>
        </authorList>
    </citation>
    <scope>NUCLEOTIDE SEQUENCE [LARGE SCALE GENOMIC DNA]</scope>
    <source>
        <strain evidence="6">JCM 9091</strain>
    </source>
</reference>
<dbReference type="InterPro" id="IPR027443">
    <property type="entry name" value="IPNS-like_sf"/>
</dbReference>
<feature type="domain" description="Fe2OG dioxygenase" evidence="4">
    <location>
        <begin position="167"/>
        <end position="271"/>
    </location>
</feature>
<organism evidence="5 6">
    <name type="scientific">Streptomyces glomeratus</name>
    <dbReference type="NCBI Taxonomy" id="284452"/>
    <lineage>
        <taxon>Bacteria</taxon>
        <taxon>Bacillati</taxon>
        <taxon>Actinomycetota</taxon>
        <taxon>Actinomycetes</taxon>
        <taxon>Kitasatosporales</taxon>
        <taxon>Streptomycetaceae</taxon>
        <taxon>Streptomyces</taxon>
    </lineage>
</organism>
<dbReference type="Gene3D" id="2.60.120.330">
    <property type="entry name" value="B-lactam Antibiotic, Isopenicillin N Synthase, Chain"/>
    <property type="match status" value="1"/>
</dbReference>
<sequence length="341" mass="37438">MIPVLALADLEAGRRATLDQLHDALRDHAIVHVDARAELGPEFFPSLHEQTRAFFALPEEAKQALDIDKSPNYRGYVAQGAEYTNGVPDLKESFEFGKETAAPEGEEQPWHAGLYGPNQWPDASVLPRFRPVVEAYSAAMDRIALATLRALLLTLDQPADSDHAVTSGELCSYSRLIRYRDPAGFGAGDSRLERHTDSGLLTVSLQEQRGLEAEAADGRWVPVEPPTDVFSVFGGELMEVWTHGYYRACPHRVHNSALRTERLSYASFFLPDLRRPLVPADRASSPRLSGPVAVPAGNSWLAGGRELSTTAPVGELEWARMNVIFPGRNNDGPDTENGEGQ</sequence>
<dbReference type="InterPro" id="IPR044861">
    <property type="entry name" value="IPNS-like_FE2OG_OXY"/>
</dbReference>
<evidence type="ECO:0000256" key="1">
    <source>
        <dbReference type="ARBA" id="ARBA00004792"/>
    </source>
</evidence>
<comment type="similarity">
    <text evidence="3">Belongs to the iron/ascorbate-dependent oxidoreductase family.</text>
</comment>
<dbReference type="SUPFAM" id="SSF51197">
    <property type="entry name" value="Clavaminate synthase-like"/>
    <property type="match status" value="1"/>
</dbReference>
<gene>
    <name evidence="5" type="ORF">GCM10010448_43840</name>
</gene>
<keyword evidence="2" id="KW-0045">Antibiotic biosynthesis</keyword>
<evidence type="ECO:0000256" key="2">
    <source>
        <dbReference type="ARBA" id="ARBA00023194"/>
    </source>
</evidence>
<dbReference type="InterPro" id="IPR050231">
    <property type="entry name" value="Iron_ascorbate_oxido_reductase"/>
</dbReference>
<dbReference type="PROSITE" id="PS51471">
    <property type="entry name" value="FE2OG_OXY"/>
    <property type="match status" value="1"/>
</dbReference>
<dbReference type="Pfam" id="PF03171">
    <property type="entry name" value="2OG-FeII_Oxy"/>
    <property type="match status" value="1"/>
</dbReference>
<dbReference type="Proteomes" id="UP001501532">
    <property type="component" value="Unassembled WGS sequence"/>
</dbReference>
<keyword evidence="3" id="KW-0479">Metal-binding</keyword>
<dbReference type="EMBL" id="BAAAUF010000041">
    <property type="protein sequence ID" value="GAA3055640.1"/>
    <property type="molecule type" value="Genomic_DNA"/>
</dbReference>
<keyword evidence="3" id="KW-0408">Iron</keyword>
<proteinExistence type="inferred from homology"/>
<comment type="caution">
    <text evidence="5">The sequence shown here is derived from an EMBL/GenBank/DDBJ whole genome shotgun (WGS) entry which is preliminary data.</text>
</comment>
<dbReference type="InterPro" id="IPR026992">
    <property type="entry name" value="DIOX_N"/>
</dbReference>